<gene>
    <name evidence="2" type="ORF">H7E68_16050</name>
</gene>
<accession>A0A7X0SEP0</accession>
<reference evidence="2 3" key="1">
    <citation type="submission" date="2020-08" db="EMBL/GenBank/DDBJ databases">
        <title>Clostridia isolated from Swiss meat.</title>
        <authorList>
            <person name="Wambui J."/>
            <person name="Stevens M.J.A."/>
            <person name="Stephan R."/>
        </authorList>
    </citation>
    <scope>NUCLEOTIDE SEQUENCE [LARGE SCALE GENOMIC DNA]</scope>
    <source>
        <strain evidence="2 3">CM001</strain>
    </source>
</reference>
<evidence type="ECO:0000259" key="1">
    <source>
        <dbReference type="Pfam" id="PF06114"/>
    </source>
</evidence>
<evidence type="ECO:0000313" key="2">
    <source>
        <dbReference type="EMBL" id="MBB6716218.1"/>
    </source>
</evidence>
<dbReference type="InterPro" id="IPR010359">
    <property type="entry name" value="IrrE_HExxH"/>
</dbReference>
<dbReference type="Pfam" id="PF06114">
    <property type="entry name" value="Peptidase_M78"/>
    <property type="match status" value="1"/>
</dbReference>
<evidence type="ECO:0000313" key="3">
    <source>
        <dbReference type="Proteomes" id="UP000585258"/>
    </source>
</evidence>
<feature type="domain" description="IrrE N-terminal-like" evidence="1">
    <location>
        <begin position="24"/>
        <end position="114"/>
    </location>
</feature>
<dbReference type="Proteomes" id="UP000585258">
    <property type="component" value="Unassembled WGS sequence"/>
</dbReference>
<dbReference type="PANTHER" id="PTHR43236">
    <property type="entry name" value="ANTITOXIN HIGA1"/>
    <property type="match status" value="1"/>
</dbReference>
<dbReference type="AlphaFoldDB" id="A0A7X0SEP0"/>
<name>A0A7X0SEP0_9CLOT</name>
<dbReference type="EMBL" id="JACKWY010000012">
    <property type="protein sequence ID" value="MBB6716218.1"/>
    <property type="molecule type" value="Genomic_DNA"/>
</dbReference>
<dbReference type="RefSeq" id="WP_185165286.1">
    <property type="nucleotide sequence ID" value="NZ_JACKWY010000012.1"/>
</dbReference>
<sequence>MSEIKNTVNKLINKYKTRDPFEMAEELGIWIYEMDLGNIEGHYMYAKRKKVFFINSNLSENDRLLCCAHELGHALLHTKSNVYFNNSRTFFNQYRHENEADEFAAELIVDANLLSNYEGFPLEVISNCEQIPLKYLNFKFNK</sequence>
<organism evidence="2 3">
    <name type="scientific">Clostridium gasigenes</name>
    <dbReference type="NCBI Taxonomy" id="94869"/>
    <lineage>
        <taxon>Bacteria</taxon>
        <taxon>Bacillati</taxon>
        <taxon>Bacillota</taxon>
        <taxon>Clostridia</taxon>
        <taxon>Eubacteriales</taxon>
        <taxon>Clostridiaceae</taxon>
        <taxon>Clostridium</taxon>
    </lineage>
</organism>
<proteinExistence type="predicted"/>
<dbReference type="InterPro" id="IPR052345">
    <property type="entry name" value="Rad_response_metalloprotease"/>
</dbReference>
<comment type="caution">
    <text evidence="2">The sequence shown here is derived from an EMBL/GenBank/DDBJ whole genome shotgun (WGS) entry which is preliminary data.</text>
</comment>
<dbReference type="PANTHER" id="PTHR43236:SF1">
    <property type="entry name" value="BLL7220 PROTEIN"/>
    <property type="match status" value="1"/>
</dbReference>
<dbReference type="Gene3D" id="1.10.10.2910">
    <property type="match status" value="1"/>
</dbReference>
<protein>
    <submittedName>
        <fullName evidence="2">ImmA/IrrE family metallo-endopeptidase</fullName>
    </submittedName>
</protein>